<sequence length="218" mass="24735">MTGRAAIPLFDLDLSDPDLGITIPGLTRLTTYYPFCTTLGRFDYRLLSDDRIEPIALSDNPLTPDVDSVAVFDAQYANGFRYRPMEITWTTFDSRNPDDYFFYRNLFSFPELDAAEEQTLLDALNTMYPKILNPPADTLENADYELPDIFFPVGYPVTTCPNPGCQEGKKTHMQFFMLIQPEEDEEPLYSTIAGGDSGRLSFVWCEYCQAISVSNQCT</sequence>
<accession>A0A225DLF4</accession>
<dbReference type="EMBL" id="NIDE01000014">
    <property type="protein sequence ID" value="OWK38316.1"/>
    <property type="molecule type" value="Genomic_DNA"/>
</dbReference>
<protein>
    <submittedName>
        <fullName evidence="1">Uncharacterized protein</fullName>
    </submittedName>
</protein>
<dbReference type="AlphaFoldDB" id="A0A225DLF4"/>
<name>A0A225DLF4_9BACT</name>
<evidence type="ECO:0000313" key="2">
    <source>
        <dbReference type="Proteomes" id="UP000214646"/>
    </source>
</evidence>
<proteinExistence type="predicted"/>
<evidence type="ECO:0000313" key="1">
    <source>
        <dbReference type="EMBL" id="OWK38316.1"/>
    </source>
</evidence>
<organism evidence="1 2">
    <name type="scientific">Fimbriiglobus ruber</name>
    <dbReference type="NCBI Taxonomy" id="1908690"/>
    <lineage>
        <taxon>Bacteria</taxon>
        <taxon>Pseudomonadati</taxon>
        <taxon>Planctomycetota</taxon>
        <taxon>Planctomycetia</taxon>
        <taxon>Gemmatales</taxon>
        <taxon>Gemmataceae</taxon>
        <taxon>Fimbriiglobus</taxon>
    </lineage>
</organism>
<keyword evidence="2" id="KW-1185">Reference proteome</keyword>
<gene>
    <name evidence="1" type="ORF">FRUB_07436</name>
</gene>
<dbReference type="Proteomes" id="UP000214646">
    <property type="component" value="Unassembled WGS sequence"/>
</dbReference>
<comment type="caution">
    <text evidence="1">The sequence shown here is derived from an EMBL/GenBank/DDBJ whole genome shotgun (WGS) entry which is preliminary data.</text>
</comment>
<reference evidence="2" key="1">
    <citation type="submission" date="2017-06" db="EMBL/GenBank/DDBJ databases">
        <title>Genome analysis of Fimbriiglobus ruber SP5, the first member of the order Planctomycetales with confirmed chitinolytic capability.</title>
        <authorList>
            <person name="Ravin N.V."/>
            <person name="Rakitin A.L."/>
            <person name="Ivanova A.A."/>
            <person name="Beletsky A.V."/>
            <person name="Kulichevskaya I.S."/>
            <person name="Mardanov A.V."/>
            <person name="Dedysh S.N."/>
        </authorList>
    </citation>
    <scope>NUCLEOTIDE SEQUENCE [LARGE SCALE GENOMIC DNA]</scope>
    <source>
        <strain evidence="2">SP5</strain>
    </source>
</reference>